<dbReference type="KEGG" id="chrb:DK843_04520"/>
<sequence>MYQPSHFVEADPAVLLSLMRGRPLAAVAINGEDGPLVNHLPLMTVEDQGVLKLRGHVARANPLWRLLEDAPQALAIFQGDDAYISPSWHPDKTVHGKVVPTWNYMVVHARGKLRAMDDPVWLRALLEALTSRHEAAMPRPWRVSDAPADYLDMMLRAIVGIELTVERLDGKYKLSQNQPAAARQGMRARLAASGDGRAGAVADAMARGG</sequence>
<dbReference type="EMBL" id="CP029554">
    <property type="protein sequence ID" value="AXE33651.1"/>
    <property type="molecule type" value="Genomic_DNA"/>
</dbReference>
<dbReference type="Gene3D" id="2.30.110.10">
    <property type="entry name" value="Electron Transport, Fmn-binding Protein, Chain A"/>
    <property type="match status" value="1"/>
</dbReference>
<protein>
    <submittedName>
        <fullName evidence="1">Transcriptional regulator</fullName>
    </submittedName>
</protein>
<evidence type="ECO:0000313" key="2">
    <source>
        <dbReference type="Proteomes" id="UP000252038"/>
    </source>
</evidence>
<proteinExistence type="predicted"/>
<dbReference type="RefSeq" id="WP_114072661.1">
    <property type="nucleotide sequence ID" value="NZ_CP029554.1"/>
</dbReference>
<organism evidence="1 2">
    <name type="scientific">Chromobacterium phragmitis</name>
    <dbReference type="NCBI Taxonomy" id="2202141"/>
    <lineage>
        <taxon>Bacteria</taxon>
        <taxon>Pseudomonadati</taxon>
        <taxon>Pseudomonadota</taxon>
        <taxon>Betaproteobacteria</taxon>
        <taxon>Neisseriales</taxon>
        <taxon>Chromobacteriaceae</taxon>
        <taxon>Chromobacterium</taxon>
    </lineage>
</organism>
<dbReference type="AlphaFoldDB" id="A0A344UEF3"/>
<dbReference type="PANTHER" id="PTHR35802:SF1">
    <property type="entry name" value="PROTEASE SYNTHASE AND SPORULATION PROTEIN PAI 2"/>
    <property type="match status" value="1"/>
</dbReference>
<dbReference type="InterPro" id="IPR012349">
    <property type="entry name" value="Split_barrel_FMN-bd"/>
</dbReference>
<dbReference type="InterPro" id="IPR007396">
    <property type="entry name" value="TR_PAI2-type"/>
</dbReference>
<accession>A0A344UEF3</accession>
<dbReference type="SUPFAM" id="SSF50475">
    <property type="entry name" value="FMN-binding split barrel"/>
    <property type="match status" value="1"/>
</dbReference>
<dbReference type="PIRSF" id="PIRSF010372">
    <property type="entry name" value="PaiB"/>
    <property type="match status" value="1"/>
</dbReference>
<reference evidence="1 2" key="1">
    <citation type="submission" date="2018-05" db="EMBL/GenBank/DDBJ databases">
        <title>Genome sequencing, assembly and analysis of the novel insecticidal bacterium, Chromobacterium phragmitis.</title>
        <authorList>
            <person name="Sparks M.E."/>
            <person name="Blackburn M.B."/>
            <person name="Gundersen-Rindal D.E."/>
        </authorList>
    </citation>
    <scope>NUCLEOTIDE SEQUENCE [LARGE SCALE GENOMIC DNA]</scope>
    <source>
        <strain evidence="1">IIBBL 274-1</strain>
    </source>
</reference>
<evidence type="ECO:0000313" key="1">
    <source>
        <dbReference type="EMBL" id="AXE33651.1"/>
    </source>
</evidence>
<name>A0A344UEF3_9NEIS</name>
<gene>
    <name evidence="1" type="ORF">DK843_04520</name>
</gene>
<dbReference type="PANTHER" id="PTHR35802">
    <property type="entry name" value="PROTEASE SYNTHASE AND SPORULATION PROTEIN PAI 2"/>
    <property type="match status" value="1"/>
</dbReference>
<dbReference type="Pfam" id="PF04299">
    <property type="entry name" value="FMN_bind_2"/>
    <property type="match status" value="1"/>
</dbReference>
<dbReference type="Proteomes" id="UP000252038">
    <property type="component" value="Chromosome"/>
</dbReference>